<comment type="caution">
    <text evidence="1">The sequence shown here is derived from an EMBL/GenBank/DDBJ whole genome shotgun (WGS) entry which is preliminary data.</text>
</comment>
<gene>
    <name evidence="1" type="ORF">A2627_01770</name>
</gene>
<dbReference type="AlphaFoldDB" id="A0A1F7YIW3"/>
<proteinExistence type="predicted"/>
<name>A0A1F7YIW3_9BACT</name>
<reference evidence="1 2" key="1">
    <citation type="journal article" date="2016" name="Nat. Commun.">
        <title>Thousands of microbial genomes shed light on interconnected biogeochemical processes in an aquifer system.</title>
        <authorList>
            <person name="Anantharaman K."/>
            <person name="Brown C.T."/>
            <person name="Hug L.A."/>
            <person name="Sharon I."/>
            <person name="Castelle C.J."/>
            <person name="Probst A.J."/>
            <person name="Thomas B.C."/>
            <person name="Singh A."/>
            <person name="Wilkins M.J."/>
            <person name="Karaoz U."/>
            <person name="Brodie E.L."/>
            <person name="Williams K.H."/>
            <person name="Hubbard S.S."/>
            <person name="Banfield J.F."/>
        </authorList>
    </citation>
    <scope>NUCLEOTIDE SEQUENCE [LARGE SCALE GENOMIC DNA]</scope>
</reference>
<evidence type="ECO:0000313" key="2">
    <source>
        <dbReference type="Proteomes" id="UP000178851"/>
    </source>
</evidence>
<protein>
    <submittedName>
        <fullName evidence="1">Uncharacterized protein</fullName>
    </submittedName>
</protein>
<dbReference type="EMBL" id="MGGI01000006">
    <property type="protein sequence ID" value="OGM27207.1"/>
    <property type="molecule type" value="Genomic_DNA"/>
</dbReference>
<sequence>MKTKKELLGIELDSYLKANKKEKGKILDSLSRQTGMWRESIMRSFKRLQMESVYTLKKKRGRKVYYTIDVYAGLKQIWQAANSCCGELLHPIIDEYISIFKRDKMWKHADEVTEKLLAMSIATVKRRVNGWKCQKGRKGISTTTPSAIKERVPIFQGSWHEVVPGFGQLDTVAHCGGSLVGDFMYSCGYVDVSSGWLSYTVQWNKSMETTRESLEHIQLLLKDYALVQKNYRTKNIARFMSRKV</sequence>
<accession>A0A1F7YIW3</accession>
<organism evidence="1 2">
    <name type="scientific">Candidatus Woesebacteria bacterium RIFCSPHIGHO2_01_FULL_39_28</name>
    <dbReference type="NCBI Taxonomy" id="1802496"/>
    <lineage>
        <taxon>Bacteria</taxon>
        <taxon>Candidatus Woeseibacteriota</taxon>
    </lineage>
</organism>
<evidence type="ECO:0000313" key="1">
    <source>
        <dbReference type="EMBL" id="OGM27207.1"/>
    </source>
</evidence>
<dbReference type="Proteomes" id="UP000178851">
    <property type="component" value="Unassembled WGS sequence"/>
</dbReference>